<dbReference type="GO" id="GO:0006508">
    <property type="term" value="P:proteolysis"/>
    <property type="evidence" value="ECO:0007669"/>
    <property type="project" value="UniProtKB-KW"/>
</dbReference>
<feature type="region of interest" description="Disordered" evidence="8">
    <location>
        <begin position="757"/>
        <end position="787"/>
    </location>
</feature>
<dbReference type="InterPro" id="IPR000209">
    <property type="entry name" value="Peptidase_S8/S53_dom"/>
</dbReference>
<feature type="compositionally biased region" description="Basic and acidic residues" evidence="8">
    <location>
        <begin position="770"/>
        <end position="779"/>
    </location>
</feature>
<organism evidence="11">
    <name type="scientific">Lotharella globosa</name>
    <dbReference type="NCBI Taxonomy" id="91324"/>
    <lineage>
        <taxon>Eukaryota</taxon>
        <taxon>Sar</taxon>
        <taxon>Rhizaria</taxon>
        <taxon>Cercozoa</taxon>
        <taxon>Chlorarachniophyceae</taxon>
        <taxon>Lotharella</taxon>
    </lineage>
</organism>
<dbReference type="PANTHER" id="PTHR43399">
    <property type="entry name" value="SUBTILISIN-RELATED"/>
    <property type="match status" value="1"/>
</dbReference>
<dbReference type="InterPro" id="IPR051048">
    <property type="entry name" value="Peptidase_S8/S53_subtilisin"/>
</dbReference>
<dbReference type="PROSITE" id="PS00138">
    <property type="entry name" value="SUBTILASE_SER"/>
    <property type="match status" value="1"/>
</dbReference>
<keyword evidence="9" id="KW-0812">Transmembrane</keyword>
<feature type="domain" description="Peptidase S8/S53" evidence="10">
    <location>
        <begin position="91"/>
        <end position="504"/>
    </location>
</feature>
<dbReference type="EMBL" id="HBIV01033603">
    <property type="protein sequence ID" value="CAE0672318.1"/>
    <property type="molecule type" value="Transcribed_RNA"/>
</dbReference>
<proteinExistence type="inferred from homology"/>
<evidence type="ECO:0000256" key="8">
    <source>
        <dbReference type="SAM" id="MobiDB-lite"/>
    </source>
</evidence>
<sequence length="800" mass="86073">MLDTIIGEGKLSANDAKDKLCPEYERDANGFSCKLVNGTNLSLFEHAWRSTAAIVGLPARAACESSNTALDYQRNSVSGSCIMRSDVCKTPQNDQRKLKAHWSYADSRSLEAGHGTHVSGSVAGLVPSEGHPMNKYKGMAFNASIVFSDASNGEGGSVYTPPAINDLWRWGKNMGASISTNSWGDSSNVYSTTSRDMDDFVYDNPEHLILFAAGNAGSGGYGTLGSQANAKNVITVGAASQPQDYQLRSPLNVTRQWNRWMMVQALCNPTPSTQLFQILNDMIRERCGSESDKLFATAAAMNSYYCDTVGDRAQIVDDNWRDFVCNVRTVDGKNCPDKIRDDILKNLIPVMLPEGMTIQVDDACGNNAENALQREVDNGEIGEYYMADFSSRGPTADNRIKPDLVAPGKSVVSAGAATDDESKTCRDQTSFGNQDPRTATGDASPFPGLVDMSGTSMATPLTAGAAALVRQYYREGFAKAGVKDTSAGVVPSAALMKATLIASTIPVQGKVEIETNTGSGCSSNEPCKEYKDANSKTDFVFHYGFGHIQLANALSFQGDSHKLHFAEGSVAEKTMTCYNITFGESTSRGDVRVVLVWTDPFGQPSSSKMLVNDLDLRLHDGDTTVLGNAENKGSNCRDYLNNVESLKRNAAGINSTWTIAVDPALLNVFNANGGQDYALVVVAPNTTEFSAVECPAIKNFQSYECEAGSGGSSDDQLSDEEIAAIVICSVIGFTAIAGVAFGVWWLCCYKDPTKEQKQQRQQEQPSAAPHAEEFKREDASIGDVPVAQPVGIEMDNRPVI</sequence>
<dbReference type="CDD" id="cd04842">
    <property type="entry name" value="Peptidases_S8_Kp43_protease"/>
    <property type="match status" value="1"/>
</dbReference>
<dbReference type="PANTHER" id="PTHR43399:SF4">
    <property type="entry name" value="CELL WALL-ASSOCIATED PROTEASE"/>
    <property type="match status" value="1"/>
</dbReference>
<dbReference type="AlphaFoldDB" id="A0A7S3Z5G6"/>
<dbReference type="SUPFAM" id="SSF49785">
    <property type="entry name" value="Galactose-binding domain-like"/>
    <property type="match status" value="1"/>
</dbReference>
<evidence type="ECO:0000256" key="5">
    <source>
        <dbReference type="ARBA" id="ARBA00023529"/>
    </source>
</evidence>
<dbReference type="Gene3D" id="2.60.120.380">
    <property type="match status" value="1"/>
</dbReference>
<name>A0A7S3Z5G6_9EUKA</name>
<keyword evidence="9" id="KW-1133">Transmembrane helix</keyword>
<feature type="compositionally biased region" description="Polar residues" evidence="8">
    <location>
        <begin position="427"/>
        <end position="437"/>
    </location>
</feature>
<evidence type="ECO:0000256" key="2">
    <source>
        <dbReference type="ARBA" id="ARBA00022670"/>
    </source>
</evidence>
<evidence type="ECO:0000256" key="9">
    <source>
        <dbReference type="SAM" id="Phobius"/>
    </source>
</evidence>
<dbReference type="EC" id="3.4.21.62" evidence="6"/>
<feature type="region of interest" description="Disordered" evidence="8">
    <location>
        <begin position="411"/>
        <end position="445"/>
    </location>
</feature>
<gene>
    <name evidence="11" type="ORF">LGLO00237_LOCUS23968</name>
</gene>
<protein>
    <recommendedName>
        <fullName evidence="6">subtilisin</fullName>
        <ecNumber evidence="6">3.4.21.62</ecNumber>
    </recommendedName>
</protein>
<keyword evidence="3" id="KW-0378">Hydrolase</keyword>
<reference evidence="11" key="1">
    <citation type="submission" date="2021-01" db="EMBL/GenBank/DDBJ databases">
        <authorList>
            <person name="Corre E."/>
            <person name="Pelletier E."/>
            <person name="Niang G."/>
            <person name="Scheremetjew M."/>
            <person name="Finn R."/>
            <person name="Kale V."/>
            <person name="Holt S."/>
            <person name="Cochrane G."/>
            <person name="Meng A."/>
            <person name="Brown T."/>
            <person name="Cohen L."/>
        </authorList>
    </citation>
    <scope>NUCLEOTIDE SEQUENCE</scope>
    <source>
        <strain evidence="11">CCCM811</strain>
    </source>
</reference>
<dbReference type="Pfam" id="PF00082">
    <property type="entry name" value="Peptidase_S8"/>
    <property type="match status" value="1"/>
</dbReference>
<dbReference type="GO" id="GO:0004252">
    <property type="term" value="F:serine-type endopeptidase activity"/>
    <property type="evidence" value="ECO:0007669"/>
    <property type="project" value="UniProtKB-EC"/>
</dbReference>
<dbReference type="Gene3D" id="3.40.50.200">
    <property type="entry name" value="Peptidase S8/S53 domain"/>
    <property type="match status" value="2"/>
</dbReference>
<dbReference type="InterPro" id="IPR036852">
    <property type="entry name" value="Peptidase_S8/S53_dom_sf"/>
</dbReference>
<evidence type="ECO:0000256" key="7">
    <source>
        <dbReference type="PROSITE-ProRule" id="PRU01240"/>
    </source>
</evidence>
<dbReference type="PROSITE" id="PS00137">
    <property type="entry name" value="SUBTILASE_HIS"/>
    <property type="match status" value="1"/>
</dbReference>
<evidence type="ECO:0000256" key="1">
    <source>
        <dbReference type="ARBA" id="ARBA00011073"/>
    </source>
</evidence>
<comment type="similarity">
    <text evidence="1 7">Belongs to the peptidase S8 family.</text>
</comment>
<dbReference type="PROSITE" id="PS51892">
    <property type="entry name" value="SUBTILASE"/>
    <property type="match status" value="1"/>
</dbReference>
<dbReference type="InterPro" id="IPR022398">
    <property type="entry name" value="Peptidase_S8_His-AS"/>
</dbReference>
<keyword evidence="4" id="KW-0720">Serine protease</keyword>
<dbReference type="InterPro" id="IPR015500">
    <property type="entry name" value="Peptidase_S8_subtilisin-rel"/>
</dbReference>
<dbReference type="InterPro" id="IPR023828">
    <property type="entry name" value="Peptidase_S8_Ser-AS"/>
</dbReference>
<accession>A0A7S3Z5G6</accession>
<dbReference type="SUPFAM" id="SSF52743">
    <property type="entry name" value="Subtilisin-like"/>
    <property type="match status" value="1"/>
</dbReference>
<evidence type="ECO:0000259" key="10">
    <source>
        <dbReference type="Pfam" id="PF00082"/>
    </source>
</evidence>
<keyword evidence="9" id="KW-0472">Membrane</keyword>
<comment type="catalytic activity">
    <reaction evidence="5">
        <text>Hydrolysis of proteins with broad specificity for peptide bonds, and a preference for a large uncharged residue in P1. Hydrolyzes peptide amides.</text>
        <dbReference type="EC" id="3.4.21.62"/>
    </reaction>
</comment>
<evidence type="ECO:0000313" key="11">
    <source>
        <dbReference type="EMBL" id="CAE0672318.1"/>
    </source>
</evidence>
<feature type="transmembrane region" description="Helical" evidence="9">
    <location>
        <begin position="722"/>
        <end position="747"/>
    </location>
</feature>
<dbReference type="InterPro" id="IPR008979">
    <property type="entry name" value="Galactose-bd-like_sf"/>
</dbReference>
<evidence type="ECO:0000256" key="3">
    <source>
        <dbReference type="ARBA" id="ARBA00022801"/>
    </source>
</evidence>
<evidence type="ECO:0000256" key="6">
    <source>
        <dbReference type="ARBA" id="ARBA00023619"/>
    </source>
</evidence>
<dbReference type="PRINTS" id="PR00723">
    <property type="entry name" value="SUBTILISIN"/>
</dbReference>
<comment type="caution">
    <text evidence="7">Lacks conserved residue(s) required for the propagation of feature annotation.</text>
</comment>
<dbReference type="InterPro" id="IPR034058">
    <property type="entry name" value="TagA/B/C/D_pept_dom"/>
</dbReference>
<keyword evidence="2" id="KW-0645">Protease</keyword>
<evidence type="ECO:0000256" key="4">
    <source>
        <dbReference type="ARBA" id="ARBA00022825"/>
    </source>
</evidence>